<gene>
    <name evidence="1" type="ORF">BB558_007085</name>
</gene>
<reference evidence="1 2" key="1">
    <citation type="journal article" date="2018" name="MBio">
        <title>Comparative Genomics Reveals the Core Gene Toolbox for the Fungus-Insect Symbiosis.</title>
        <authorList>
            <person name="Wang Y."/>
            <person name="Stata M."/>
            <person name="Wang W."/>
            <person name="Stajich J.E."/>
            <person name="White M.M."/>
            <person name="Moncalvo J.M."/>
        </authorList>
    </citation>
    <scope>NUCLEOTIDE SEQUENCE [LARGE SCALE GENOMIC DNA]</scope>
    <source>
        <strain evidence="1 2">AUS-126-30</strain>
    </source>
</reference>
<organism evidence="1 2">
    <name type="scientific">Smittium angustum</name>
    <dbReference type="NCBI Taxonomy" id="133377"/>
    <lineage>
        <taxon>Eukaryota</taxon>
        <taxon>Fungi</taxon>
        <taxon>Fungi incertae sedis</taxon>
        <taxon>Zoopagomycota</taxon>
        <taxon>Kickxellomycotina</taxon>
        <taxon>Harpellomycetes</taxon>
        <taxon>Harpellales</taxon>
        <taxon>Legeriomycetaceae</taxon>
        <taxon>Smittium</taxon>
    </lineage>
</organism>
<accession>A0A2U1IW08</accession>
<feature type="non-terminal residue" evidence="1">
    <location>
        <position position="1"/>
    </location>
</feature>
<sequence>IAPKYGPPFHLQCYGKGSFSILDISGYLGEKITTVNIFEQEINSSSINMAQIDNILYTSNFEETTNPYLLNTLQNNDIEVEDNIFNDILDEFSQKELYVKKFEFNLNNRDTPMDFLNTFFTGKFKEFIIKQSYKNIVSTPELRNIQFINIKYLDNFLRLVIISGIYNFPRQEMYRKKGNHAQTDFN</sequence>
<comment type="caution">
    <text evidence="1">The sequence shown here is derived from an EMBL/GenBank/DDBJ whole genome shotgun (WGS) entry which is preliminary data.</text>
</comment>
<proteinExistence type="predicted"/>
<evidence type="ECO:0000313" key="2">
    <source>
        <dbReference type="Proteomes" id="UP000245591"/>
    </source>
</evidence>
<dbReference type="Proteomes" id="UP000245591">
    <property type="component" value="Unassembled WGS sequence"/>
</dbReference>
<dbReference type="AlphaFoldDB" id="A0A2U1IW08"/>
<keyword evidence="2" id="KW-1185">Reference proteome</keyword>
<protein>
    <submittedName>
        <fullName evidence="1">Uncharacterized protein</fullName>
    </submittedName>
</protein>
<name>A0A2U1IW08_SMIAN</name>
<dbReference type="EMBL" id="MBFU01001047">
    <property type="protein sequence ID" value="PVZ96980.1"/>
    <property type="molecule type" value="Genomic_DNA"/>
</dbReference>
<evidence type="ECO:0000313" key="1">
    <source>
        <dbReference type="EMBL" id="PVZ96980.1"/>
    </source>
</evidence>